<dbReference type="Pfam" id="PF22725">
    <property type="entry name" value="GFO_IDH_MocA_C3"/>
    <property type="match status" value="1"/>
</dbReference>
<dbReference type="EMBL" id="JBHUDY010000001">
    <property type="protein sequence ID" value="MFD1611319.1"/>
    <property type="molecule type" value="Genomic_DNA"/>
</dbReference>
<dbReference type="InterPro" id="IPR055170">
    <property type="entry name" value="GFO_IDH_MocA-like_dom"/>
</dbReference>
<name>A0ABW4I0B0_9SPHN</name>
<reference evidence="4" key="1">
    <citation type="journal article" date="2019" name="Int. J. Syst. Evol. Microbiol.">
        <title>The Global Catalogue of Microorganisms (GCM) 10K type strain sequencing project: providing services to taxonomists for standard genome sequencing and annotation.</title>
        <authorList>
            <consortium name="The Broad Institute Genomics Platform"/>
            <consortium name="The Broad Institute Genome Sequencing Center for Infectious Disease"/>
            <person name="Wu L."/>
            <person name="Ma J."/>
        </authorList>
    </citation>
    <scope>NUCLEOTIDE SEQUENCE [LARGE SCALE GENOMIC DNA]</scope>
    <source>
        <strain evidence="4">CGMCC 1.16275</strain>
    </source>
</reference>
<comment type="caution">
    <text evidence="3">The sequence shown here is derived from an EMBL/GenBank/DDBJ whole genome shotgun (WGS) entry which is preliminary data.</text>
</comment>
<dbReference type="Pfam" id="PF01408">
    <property type="entry name" value="GFO_IDH_MocA"/>
    <property type="match status" value="1"/>
</dbReference>
<dbReference type="RefSeq" id="WP_380887823.1">
    <property type="nucleotide sequence ID" value="NZ_JBHUDY010000001.1"/>
</dbReference>
<dbReference type="Proteomes" id="UP001597115">
    <property type="component" value="Unassembled WGS sequence"/>
</dbReference>
<sequence length="325" mass="34861">MTKLRVGILGNGGIAARHAASVAKLPETMELVAVCGRDAGRVGAFTAQHGGRPFTDLDAMLDAGIDLMIDTAPPFSRGGEAKRAAQAGVHLLVEKPIALDLAAGDAMVRAASGVTAAVGFMYRHGDAVRRWQVAETGPVGLMTGSYHCNALHAPWWRERAKSGGQILEQLIHIIDLVRVFVGEPDTVYARKANLFHRDVPGYDVEDVSAIVFGWNDGRIATLNASNIAVPGKWDKRWSLFAEKATAHFTDWNNAAFTRTAPDVEESIWAGDTDPFVAQLADLADAIRDKRPPRVPLAEGVATLKLALAAVRSADEGRELRTADAI</sequence>
<evidence type="ECO:0000259" key="2">
    <source>
        <dbReference type="Pfam" id="PF22725"/>
    </source>
</evidence>
<keyword evidence="4" id="KW-1185">Reference proteome</keyword>
<feature type="domain" description="Gfo/Idh/MocA-like oxidoreductase N-terminal" evidence="1">
    <location>
        <begin position="4"/>
        <end position="112"/>
    </location>
</feature>
<dbReference type="InterPro" id="IPR036291">
    <property type="entry name" value="NAD(P)-bd_dom_sf"/>
</dbReference>
<organism evidence="3 4">
    <name type="scientific">Sphingomonas tabacisoli</name>
    <dbReference type="NCBI Taxonomy" id="2249466"/>
    <lineage>
        <taxon>Bacteria</taxon>
        <taxon>Pseudomonadati</taxon>
        <taxon>Pseudomonadota</taxon>
        <taxon>Alphaproteobacteria</taxon>
        <taxon>Sphingomonadales</taxon>
        <taxon>Sphingomonadaceae</taxon>
        <taxon>Sphingomonas</taxon>
    </lineage>
</organism>
<dbReference type="PANTHER" id="PTHR43249">
    <property type="entry name" value="UDP-N-ACETYL-2-AMINO-2-DEOXY-D-GLUCURONATE OXIDASE"/>
    <property type="match status" value="1"/>
</dbReference>
<dbReference type="Gene3D" id="3.30.360.10">
    <property type="entry name" value="Dihydrodipicolinate Reductase, domain 2"/>
    <property type="match status" value="1"/>
</dbReference>
<dbReference type="SUPFAM" id="SSF55347">
    <property type="entry name" value="Glyceraldehyde-3-phosphate dehydrogenase-like, C-terminal domain"/>
    <property type="match status" value="1"/>
</dbReference>
<dbReference type="Gene3D" id="3.40.50.720">
    <property type="entry name" value="NAD(P)-binding Rossmann-like Domain"/>
    <property type="match status" value="1"/>
</dbReference>
<evidence type="ECO:0000313" key="4">
    <source>
        <dbReference type="Proteomes" id="UP001597115"/>
    </source>
</evidence>
<dbReference type="PANTHER" id="PTHR43249:SF1">
    <property type="entry name" value="D-GLUCOSIDE 3-DEHYDROGENASE"/>
    <property type="match status" value="1"/>
</dbReference>
<feature type="domain" description="GFO/IDH/MocA-like oxidoreductase" evidence="2">
    <location>
        <begin position="136"/>
        <end position="246"/>
    </location>
</feature>
<dbReference type="SUPFAM" id="SSF51735">
    <property type="entry name" value="NAD(P)-binding Rossmann-fold domains"/>
    <property type="match status" value="1"/>
</dbReference>
<evidence type="ECO:0000313" key="3">
    <source>
        <dbReference type="EMBL" id="MFD1611319.1"/>
    </source>
</evidence>
<accession>A0ABW4I0B0</accession>
<protein>
    <submittedName>
        <fullName evidence="3">Gfo/Idh/MocA family protein</fullName>
    </submittedName>
</protein>
<dbReference type="InterPro" id="IPR052515">
    <property type="entry name" value="Gfo/Idh/MocA_Oxidoreductase"/>
</dbReference>
<evidence type="ECO:0000259" key="1">
    <source>
        <dbReference type="Pfam" id="PF01408"/>
    </source>
</evidence>
<proteinExistence type="predicted"/>
<dbReference type="InterPro" id="IPR000683">
    <property type="entry name" value="Gfo/Idh/MocA-like_OxRdtase_N"/>
</dbReference>
<gene>
    <name evidence="3" type="ORF">ACFSCW_05830</name>
</gene>